<gene>
    <name evidence="1" type="ORF">ACM15_23440</name>
</gene>
<proteinExistence type="predicted"/>
<dbReference type="RefSeq" id="WP_048317590.1">
    <property type="nucleotide sequence ID" value="NZ_CAOXUN010000016.1"/>
</dbReference>
<sequence length="74" mass="8915">MRKRKLETLLLIQQIQRSAMEHMEKTGSTNRMQIYEAAIMKQYQISYTTFIRYVKETNVQEQIAEYSQLRPDNV</sequence>
<organism evidence="1 2">
    <name type="scientific">Parabacteroides goldsteinii</name>
    <dbReference type="NCBI Taxonomy" id="328812"/>
    <lineage>
        <taxon>Bacteria</taxon>
        <taxon>Pseudomonadati</taxon>
        <taxon>Bacteroidota</taxon>
        <taxon>Bacteroidia</taxon>
        <taxon>Bacteroidales</taxon>
        <taxon>Tannerellaceae</taxon>
        <taxon>Parabacteroides</taxon>
    </lineage>
</organism>
<protein>
    <submittedName>
        <fullName evidence="1">Uncharacterized protein</fullName>
    </submittedName>
</protein>
<reference evidence="1 2" key="1">
    <citation type="submission" date="2015-06" db="EMBL/GenBank/DDBJ databases">
        <title>Draft Genome Sequence of Parabacteroides goldsteinii with Putative Novel Metallo-Beta-Lactamases Isolated from a Blood Culture from a Human Patient.</title>
        <authorList>
            <person name="Krogh T.J."/>
            <person name="Agergaard C.N."/>
            <person name="Moller-Jensen J."/>
            <person name="Justesen U.S."/>
        </authorList>
    </citation>
    <scope>NUCLEOTIDE SEQUENCE [LARGE SCALE GENOMIC DNA]</scope>
    <source>
        <strain evidence="1 2">910340</strain>
    </source>
</reference>
<dbReference type="EMBL" id="LFJV01000109">
    <property type="protein sequence ID" value="KMM31266.1"/>
    <property type="molecule type" value="Genomic_DNA"/>
</dbReference>
<accession>A0A0J6C4J5</accession>
<dbReference type="PATRIC" id="fig|328812.4.peg.393"/>
<dbReference type="AlphaFoldDB" id="A0A0J6C4J5"/>
<comment type="caution">
    <text evidence="1">The sequence shown here is derived from an EMBL/GenBank/DDBJ whole genome shotgun (WGS) entry which is preliminary data.</text>
</comment>
<evidence type="ECO:0000313" key="2">
    <source>
        <dbReference type="Proteomes" id="UP000036166"/>
    </source>
</evidence>
<evidence type="ECO:0000313" key="1">
    <source>
        <dbReference type="EMBL" id="KMM31266.1"/>
    </source>
</evidence>
<name>A0A0J6C4J5_9BACT</name>
<dbReference type="Proteomes" id="UP000036166">
    <property type="component" value="Unassembled WGS sequence"/>
</dbReference>